<dbReference type="RefSeq" id="WP_183597034.1">
    <property type="nucleotide sequence ID" value="NZ_JACHXK010000001.1"/>
</dbReference>
<dbReference type="EMBL" id="JACHXK010000001">
    <property type="protein sequence ID" value="MBB3108706.1"/>
    <property type="molecule type" value="Genomic_DNA"/>
</dbReference>
<comment type="caution">
    <text evidence="1">The sequence shown here is derived from an EMBL/GenBank/DDBJ whole genome shotgun (WGS) entry which is preliminary data.</text>
</comment>
<reference evidence="1 2" key="1">
    <citation type="submission" date="2020-08" db="EMBL/GenBank/DDBJ databases">
        <title>Genomic Encyclopedia of Type Strains, Phase III (KMG-III): the genomes of soil and plant-associated and newly described type strains.</title>
        <authorList>
            <person name="Whitman W."/>
        </authorList>
    </citation>
    <scope>NUCLEOTIDE SEQUENCE [LARGE SCALE GENOMIC DNA]</scope>
    <source>
        <strain evidence="1 2">CECT 5862</strain>
    </source>
</reference>
<accession>A0A7W5AUV5</accession>
<dbReference type="Proteomes" id="UP000570361">
    <property type="component" value="Unassembled WGS sequence"/>
</dbReference>
<gene>
    <name evidence="1" type="ORF">FHS18_000734</name>
</gene>
<evidence type="ECO:0000313" key="2">
    <source>
        <dbReference type="Proteomes" id="UP000570361"/>
    </source>
</evidence>
<dbReference type="InterPro" id="IPR029063">
    <property type="entry name" value="SAM-dependent_MTases_sf"/>
</dbReference>
<proteinExistence type="predicted"/>
<dbReference type="GO" id="GO:0008168">
    <property type="term" value="F:methyltransferase activity"/>
    <property type="evidence" value="ECO:0007669"/>
    <property type="project" value="UniProtKB-KW"/>
</dbReference>
<sequence>MGFLSVLSFAHRFIEERVSTGDTVIDATCGNGVDTRYLAELIGPRGTLYGFDIQEAALQRTAERLAPLAEEGRQPKLRLILGSHADMREHVDTAAHGQVGAIMFNFGYLPGADPSVITQAHSSIAALEAALALLRPGGIVTAVLYPGHEGGDREAAAIEAWASVLPQAVGQAIIYRMIQKPAAPYLIAVEKRK</sequence>
<organism evidence="1 2">
    <name type="scientific">Paenibacillus phyllosphaerae</name>
    <dbReference type="NCBI Taxonomy" id="274593"/>
    <lineage>
        <taxon>Bacteria</taxon>
        <taxon>Bacillati</taxon>
        <taxon>Bacillota</taxon>
        <taxon>Bacilli</taxon>
        <taxon>Bacillales</taxon>
        <taxon>Paenibacillaceae</taxon>
        <taxon>Paenibacillus</taxon>
    </lineage>
</organism>
<keyword evidence="2" id="KW-1185">Reference proteome</keyword>
<dbReference type="PANTHER" id="PTHR35276">
    <property type="entry name" value="S-ADENOSYL-L-METHIONINE-DEPENDENT METHYLTRANSFERASES SUPERFAMILY PROTEIN"/>
    <property type="match status" value="1"/>
</dbReference>
<keyword evidence="1" id="KW-0808">Transferase</keyword>
<protein>
    <submittedName>
        <fullName evidence="1">SAM-dependent methyltransferase</fullName>
    </submittedName>
</protein>
<dbReference type="InterPro" id="IPR010719">
    <property type="entry name" value="MnmM_MeTrfase"/>
</dbReference>
<dbReference type="SUPFAM" id="SSF53335">
    <property type="entry name" value="S-adenosyl-L-methionine-dependent methyltransferases"/>
    <property type="match status" value="1"/>
</dbReference>
<evidence type="ECO:0000313" key="1">
    <source>
        <dbReference type="EMBL" id="MBB3108706.1"/>
    </source>
</evidence>
<keyword evidence="1" id="KW-0489">Methyltransferase</keyword>
<dbReference type="PANTHER" id="PTHR35276:SF1">
    <property type="entry name" value="TRNA (MNM(5)S(2)U34)-METHYLTRANSFERASE, CHLOROPLASTIC"/>
    <property type="match status" value="1"/>
</dbReference>
<dbReference type="Gene3D" id="3.40.50.150">
    <property type="entry name" value="Vaccinia Virus protein VP39"/>
    <property type="match status" value="1"/>
</dbReference>
<name>A0A7W5AUV5_9BACL</name>
<dbReference type="AlphaFoldDB" id="A0A7W5AUV5"/>
<dbReference type="GO" id="GO:0032259">
    <property type="term" value="P:methylation"/>
    <property type="evidence" value="ECO:0007669"/>
    <property type="project" value="UniProtKB-KW"/>
</dbReference>
<dbReference type="Pfam" id="PF06962">
    <property type="entry name" value="rRNA_methylase"/>
    <property type="match status" value="1"/>
</dbReference>